<dbReference type="Gene3D" id="1.10.10.10">
    <property type="entry name" value="Winged helix-like DNA-binding domain superfamily/Winged helix DNA-binding domain"/>
    <property type="match status" value="1"/>
</dbReference>
<dbReference type="RefSeq" id="WP_149487798.1">
    <property type="nucleotide sequence ID" value="NZ_CP036150.1"/>
</dbReference>
<dbReference type="CDD" id="cd00090">
    <property type="entry name" value="HTH_ARSR"/>
    <property type="match status" value="1"/>
</dbReference>
<evidence type="ECO:0000256" key="2">
    <source>
        <dbReference type="ARBA" id="ARBA00023163"/>
    </source>
</evidence>
<dbReference type="PANTHER" id="PTHR30363">
    <property type="entry name" value="HTH-TYPE TRANSCRIPTIONAL REGULATOR SRLR-RELATED"/>
    <property type="match status" value="1"/>
</dbReference>
<dbReference type="OrthoDB" id="308679at2"/>
<dbReference type="SMART" id="SM00420">
    <property type="entry name" value="HTH_DEOR"/>
    <property type="match status" value="1"/>
</dbReference>
<keyword evidence="5" id="KW-1185">Reference proteome</keyword>
<evidence type="ECO:0000259" key="3">
    <source>
        <dbReference type="PROSITE" id="PS51000"/>
    </source>
</evidence>
<keyword evidence="2" id="KW-0804">Transcription</keyword>
<dbReference type="GO" id="GO:0003700">
    <property type="term" value="F:DNA-binding transcription factor activity"/>
    <property type="evidence" value="ECO:0007669"/>
    <property type="project" value="InterPro"/>
</dbReference>
<feature type="domain" description="HTH deoR-type" evidence="3">
    <location>
        <begin position="5"/>
        <end position="60"/>
    </location>
</feature>
<dbReference type="InterPro" id="IPR050313">
    <property type="entry name" value="Carb_Metab_HTH_regulators"/>
</dbReference>
<protein>
    <submittedName>
        <fullName evidence="4">DeoR/GlpR transcriptional regulator</fullName>
    </submittedName>
</protein>
<dbReference type="InterPro" id="IPR014036">
    <property type="entry name" value="DeoR-like_C"/>
</dbReference>
<evidence type="ECO:0000256" key="1">
    <source>
        <dbReference type="ARBA" id="ARBA00023015"/>
    </source>
</evidence>
<dbReference type="EMBL" id="CP036150">
    <property type="protein sequence ID" value="QEN09726.1"/>
    <property type="molecule type" value="Genomic_DNA"/>
</dbReference>
<keyword evidence="1" id="KW-0805">Transcription regulation</keyword>
<dbReference type="InterPro" id="IPR037171">
    <property type="entry name" value="NagB/RpiA_transferase-like"/>
</dbReference>
<proteinExistence type="predicted"/>
<reference evidence="4 5" key="1">
    <citation type="submission" date="2019-02" db="EMBL/GenBank/DDBJ databases">
        <title>Complete Genome Sequence and Methylome Analysis of free living Spirochaetas.</title>
        <authorList>
            <person name="Fomenkov A."/>
            <person name="Dubinina G."/>
            <person name="Leshcheva N."/>
            <person name="Mikheeva N."/>
            <person name="Grabovich M."/>
            <person name="Vincze T."/>
            <person name="Roberts R.J."/>
        </authorList>
    </citation>
    <scope>NUCLEOTIDE SEQUENCE [LARGE SCALE GENOMIC DNA]</scope>
    <source>
        <strain evidence="4 5">K2</strain>
    </source>
</reference>
<evidence type="ECO:0000313" key="4">
    <source>
        <dbReference type="EMBL" id="QEN09726.1"/>
    </source>
</evidence>
<accession>A0A5C1QT40</accession>
<name>A0A5C1QT40_9SPIO</name>
<evidence type="ECO:0000313" key="5">
    <source>
        <dbReference type="Proteomes" id="UP000324209"/>
    </source>
</evidence>
<dbReference type="PANTHER" id="PTHR30363:SF44">
    <property type="entry name" value="AGA OPERON TRANSCRIPTIONAL REPRESSOR-RELATED"/>
    <property type="match status" value="1"/>
</dbReference>
<sequence length="251" mass="27585">MNPFLSERENRILTMLIEDYNLSVTKISEILGVSAVTIRSDLSSMEEKGFILRTRGGALPVFHPDILLSQRTRQDEKNRIAKAAAEMVEEGDAIMIDDGTTTSLVLKYLMGKRNIHVVTNSTLALTYARVNPTLHLTVIGGEFKPGSESLVGPVSLAHLERYHVKYAFVGTGGFSAETGMTTHIEESAEVIKSMARQSDKTILLADSSKYGQSGFVKILPLDNVEMIITDTEMSPVQVKEIADKGLQVKQV</sequence>
<dbReference type="InterPro" id="IPR001034">
    <property type="entry name" value="DeoR_HTH"/>
</dbReference>
<dbReference type="KEGG" id="ock:EXM22_17685"/>
<dbReference type="Pfam" id="PF00455">
    <property type="entry name" value="DeoRC"/>
    <property type="match status" value="1"/>
</dbReference>
<dbReference type="Pfam" id="PF08220">
    <property type="entry name" value="HTH_DeoR"/>
    <property type="match status" value="1"/>
</dbReference>
<dbReference type="PROSITE" id="PS51000">
    <property type="entry name" value="HTH_DEOR_2"/>
    <property type="match status" value="1"/>
</dbReference>
<dbReference type="Gene3D" id="3.40.50.1360">
    <property type="match status" value="1"/>
</dbReference>
<dbReference type="AlphaFoldDB" id="A0A5C1QT40"/>
<dbReference type="Proteomes" id="UP000324209">
    <property type="component" value="Chromosome"/>
</dbReference>
<gene>
    <name evidence="4" type="ORF">EXM22_17685</name>
</gene>
<dbReference type="SUPFAM" id="SSF46785">
    <property type="entry name" value="Winged helix' DNA-binding domain"/>
    <property type="match status" value="1"/>
</dbReference>
<organism evidence="4 5">
    <name type="scientific">Oceanispirochaeta crateris</name>
    <dbReference type="NCBI Taxonomy" id="2518645"/>
    <lineage>
        <taxon>Bacteria</taxon>
        <taxon>Pseudomonadati</taxon>
        <taxon>Spirochaetota</taxon>
        <taxon>Spirochaetia</taxon>
        <taxon>Spirochaetales</taxon>
        <taxon>Spirochaetaceae</taxon>
        <taxon>Oceanispirochaeta</taxon>
    </lineage>
</organism>
<dbReference type="SUPFAM" id="SSF100950">
    <property type="entry name" value="NagB/RpiA/CoA transferase-like"/>
    <property type="match status" value="1"/>
</dbReference>
<dbReference type="SMART" id="SM01134">
    <property type="entry name" value="DeoRC"/>
    <property type="match status" value="1"/>
</dbReference>
<dbReference type="InterPro" id="IPR036390">
    <property type="entry name" value="WH_DNA-bd_sf"/>
</dbReference>
<dbReference type="InterPro" id="IPR036388">
    <property type="entry name" value="WH-like_DNA-bd_sf"/>
</dbReference>
<dbReference type="InterPro" id="IPR011991">
    <property type="entry name" value="ArsR-like_HTH"/>
</dbReference>